<sequence>MQFTIIGISGDALEGTVFTFLQYFVPAGFLTTLEPYPVEQTAPTIIKEMAMASKIAGIGPMSAVAGAIAEAVGKDLLPFSPEIIVENGGDIFLKTSKKRLVGIYAGESSSTGKIALEIKPQETPLGICTSSGTVGHSLSLGCADAVVVLSPSTPLADATATTVGNTIKSIDDIPSGKCQLECLAEDLDSGDILTYEWEAEGGNISGSGSPVTWTAPEEPGIYNISVVVRDELDAETRTSLPIVVAAEQPAPVIQSLTVTTNIPAYIRQKSGGYEILQKSEHCTLECIAADPNDGELHYIWSTERGGISGNGAKVTWTLPPSSAEGFVITVMVADGRGGIASEDVTIKVRSCFCGG</sequence>
<accession>X1AF35</accession>
<reference evidence="1" key="1">
    <citation type="journal article" date="2014" name="Front. Microbiol.">
        <title>High frequency of phylogenetically diverse reductive dehalogenase-homologous genes in deep subseafloor sedimentary metagenomes.</title>
        <authorList>
            <person name="Kawai M."/>
            <person name="Futagami T."/>
            <person name="Toyoda A."/>
            <person name="Takaki Y."/>
            <person name="Nishi S."/>
            <person name="Hori S."/>
            <person name="Arai W."/>
            <person name="Tsubouchi T."/>
            <person name="Morono Y."/>
            <person name="Uchiyama I."/>
            <person name="Ito T."/>
            <person name="Fujiyama A."/>
            <person name="Inagaki F."/>
            <person name="Takami H."/>
        </authorList>
    </citation>
    <scope>NUCLEOTIDE SEQUENCE</scope>
    <source>
        <strain evidence="1">Expedition CK06-06</strain>
    </source>
</reference>
<comment type="caution">
    <text evidence="1">The sequence shown here is derived from an EMBL/GenBank/DDBJ whole genome shotgun (WGS) entry which is preliminary data.</text>
</comment>
<proteinExistence type="predicted"/>
<dbReference type="AlphaFoldDB" id="X1AF35"/>
<dbReference type="InterPro" id="IPR035986">
    <property type="entry name" value="PKD_dom_sf"/>
</dbReference>
<dbReference type="InterPro" id="IPR003374">
    <property type="entry name" value="ApbE-like_sf"/>
</dbReference>
<dbReference type="EMBL" id="BART01006897">
    <property type="protein sequence ID" value="GAG71333.1"/>
    <property type="molecule type" value="Genomic_DNA"/>
</dbReference>
<protein>
    <submittedName>
        <fullName evidence="1">Uncharacterized protein</fullName>
    </submittedName>
</protein>
<evidence type="ECO:0000313" key="1">
    <source>
        <dbReference type="EMBL" id="GAG71333.1"/>
    </source>
</evidence>
<dbReference type="CDD" id="cd00146">
    <property type="entry name" value="PKD"/>
    <property type="match status" value="1"/>
</dbReference>
<organism evidence="1">
    <name type="scientific">marine sediment metagenome</name>
    <dbReference type="NCBI Taxonomy" id="412755"/>
    <lineage>
        <taxon>unclassified sequences</taxon>
        <taxon>metagenomes</taxon>
        <taxon>ecological metagenomes</taxon>
    </lineage>
</organism>
<dbReference type="SUPFAM" id="SSF49299">
    <property type="entry name" value="PKD domain"/>
    <property type="match status" value="1"/>
</dbReference>
<dbReference type="SUPFAM" id="SSF143631">
    <property type="entry name" value="ApbE-like"/>
    <property type="match status" value="1"/>
</dbReference>
<name>X1AF35_9ZZZZ</name>
<gene>
    <name evidence="1" type="ORF">S01H4_15740</name>
</gene>
<dbReference type="Gene3D" id="3.10.520.10">
    <property type="entry name" value="ApbE-like domains"/>
    <property type="match status" value="1"/>
</dbReference>